<evidence type="ECO:0000256" key="6">
    <source>
        <dbReference type="ARBA" id="ARBA00025321"/>
    </source>
</evidence>
<comment type="subcellular location">
    <subcellularLocation>
        <location evidence="1">Membrane</location>
        <topology evidence="1">Single-pass membrane protein</topology>
    </subcellularLocation>
</comment>
<comment type="similarity">
    <text evidence="2">Belongs to the BA14k family.</text>
</comment>
<organism evidence="9 10">
    <name type="scientific">Stappia indica</name>
    <dbReference type="NCBI Taxonomy" id="538381"/>
    <lineage>
        <taxon>Bacteria</taxon>
        <taxon>Pseudomonadati</taxon>
        <taxon>Pseudomonadota</taxon>
        <taxon>Alphaproteobacteria</taxon>
        <taxon>Hyphomicrobiales</taxon>
        <taxon>Stappiaceae</taxon>
        <taxon>Stappia</taxon>
    </lineage>
</organism>
<dbReference type="OrthoDB" id="7889197at2"/>
<dbReference type="Pfam" id="PF07886">
    <property type="entry name" value="BA14K"/>
    <property type="match status" value="1"/>
</dbReference>
<dbReference type="EMBL" id="OBML01000009">
    <property type="protein sequence ID" value="SOC18010.1"/>
    <property type="molecule type" value="Genomic_DNA"/>
</dbReference>
<evidence type="ECO:0000256" key="8">
    <source>
        <dbReference type="SAM" id="SignalP"/>
    </source>
</evidence>
<keyword evidence="7" id="KW-1133">Transmembrane helix</keyword>
<proteinExistence type="inferred from homology"/>
<gene>
    <name evidence="9" type="ORF">SAMN05421512_109172</name>
</gene>
<dbReference type="RefSeq" id="WP_067220361.1">
    <property type="nucleotide sequence ID" value="NZ_JAJGNR010000002.1"/>
</dbReference>
<evidence type="ECO:0000256" key="5">
    <source>
        <dbReference type="ARBA" id="ARBA00022734"/>
    </source>
</evidence>
<keyword evidence="8" id="KW-0732">Signal</keyword>
<keyword evidence="10" id="KW-1185">Reference proteome</keyword>
<keyword evidence="7" id="KW-0812">Transmembrane</keyword>
<feature type="signal peptide" evidence="8">
    <location>
        <begin position="1"/>
        <end position="21"/>
    </location>
</feature>
<dbReference type="GO" id="GO:0016020">
    <property type="term" value="C:membrane"/>
    <property type="evidence" value="ECO:0007669"/>
    <property type="project" value="UniProtKB-SubCell"/>
</dbReference>
<feature type="transmembrane region" description="Helical" evidence="7">
    <location>
        <begin position="37"/>
        <end position="56"/>
    </location>
</feature>
<evidence type="ECO:0000313" key="9">
    <source>
        <dbReference type="EMBL" id="SOC18010.1"/>
    </source>
</evidence>
<protein>
    <recommendedName>
        <fullName evidence="3">Lectin-like protein BA14k</fullName>
    </recommendedName>
</protein>
<dbReference type="Proteomes" id="UP000219331">
    <property type="component" value="Unassembled WGS sequence"/>
</dbReference>
<evidence type="ECO:0000256" key="7">
    <source>
        <dbReference type="SAM" id="Phobius"/>
    </source>
</evidence>
<feature type="chain" id="PRO_5011706028" description="Lectin-like protein BA14k" evidence="8">
    <location>
        <begin position="22"/>
        <end position="113"/>
    </location>
</feature>
<sequence>MFKKIAVTSLAVALTAGAVLASGTTGAEAKKGWHHNNGWAAAGGFVAGAVIGSALSQPRYYEPAPRYEPAPVYYGRPAPWTPEWYRYCSSRYRSFNPDTGYFRTYSGRYQFCN</sequence>
<comment type="function">
    <text evidence="6">Has immunoglobulin-binding and hemagglutination properties, and can bind to mannose. Essential for virulence. May be involved in LPS biosynthesis or polysaccharide transport.</text>
</comment>
<evidence type="ECO:0000256" key="4">
    <source>
        <dbReference type="ARBA" id="ARBA00022475"/>
    </source>
</evidence>
<keyword evidence="7" id="KW-0472">Membrane</keyword>
<evidence type="ECO:0000313" key="10">
    <source>
        <dbReference type="Proteomes" id="UP000219331"/>
    </source>
</evidence>
<name>A0A285T906_9HYPH</name>
<dbReference type="AlphaFoldDB" id="A0A285T906"/>
<evidence type="ECO:0000256" key="1">
    <source>
        <dbReference type="ARBA" id="ARBA00004167"/>
    </source>
</evidence>
<accession>A0A285T906</accession>
<dbReference type="InterPro" id="IPR012413">
    <property type="entry name" value="BA14K"/>
</dbReference>
<evidence type="ECO:0000256" key="2">
    <source>
        <dbReference type="ARBA" id="ARBA00010270"/>
    </source>
</evidence>
<keyword evidence="4" id="KW-1003">Cell membrane</keyword>
<reference evidence="9 10" key="1">
    <citation type="submission" date="2017-08" db="EMBL/GenBank/DDBJ databases">
        <authorList>
            <person name="de Groot N.N."/>
        </authorList>
    </citation>
    <scope>NUCLEOTIDE SEQUENCE [LARGE SCALE GENOMIC DNA]</scope>
    <source>
        <strain evidence="9 10">USBA 352</strain>
    </source>
</reference>
<evidence type="ECO:0000256" key="3">
    <source>
        <dbReference type="ARBA" id="ARBA00020552"/>
    </source>
</evidence>
<dbReference type="GO" id="GO:0030246">
    <property type="term" value="F:carbohydrate binding"/>
    <property type="evidence" value="ECO:0007669"/>
    <property type="project" value="UniProtKB-KW"/>
</dbReference>
<keyword evidence="5" id="KW-0430">Lectin</keyword>